<dbReference type="AlphaFoldDB" id="A0A1B2HJ11"/>
<evidence type="ECO:0000313" key="1">
    <source>
        <dbReference type="EMBL" id="ANZ37704.1"/>
    </source>
</evidence>
<name>A0A1B2HJ11_9PSEU</name>
<proteinExistence type="predicted"/>
<dbReference type="STRING" id="1586287.BBK82_18220"/>
<sequence length="265" mass="27853">MFAAAAALRAAPWALMRWLRAAVAWRCASAALAAAMFFCCSARLRAAIAMSCCFFAASASSAALAAWRSASARYLCALLACSWALRSASSARLSASVAVAACIEVSAASAAASTALPMPTVTLAQSRPSVMPVSTSRCAALRARVFVSMDASAMRSAASDSRAALARSTSSSSLRPSWPWARPGLSSRKIWSALWAASTARFMANVTSSRCLTASMLARMISARALAAASERRAIWSSSVTALLRSSSAFWMAARMSWSRLFASW</sequence>
<keyword evidence="2" id="KW-1185">Reference proteome</keyword>
<accession>A0A1B2HJ11</accession>
<organism evidence="1 2">
    <name type="scientific">Lentzea guizhouensis</name>
    <dbReference type="NCBI Taxonomy" id="1586287"/>
    <lineage>
        <taxon>Bacteria</taxon>
        <taxon>Bacillati</taxon>
        <taxon>Actinomycetota</taxon>
        <taxon>Actinomycetes</taxon>
        <taxon>Pseudonocardiales</taxon>
        <taxon>Pseudonocardiaceae</taxon>
        <taxon>Lentzea</taxon>
    </lineage>
</organism>
<dbReference type="EMBL" id="CP016793">
    <property type="protein sequence ID" value="ANZ37704.1"/>
    <property type="molecule type" value="Genomic_DNA"/>
</dbReference>
<reference evidence="1 2" key="1">
    <citation type="submission" date="2016-07" db="EMBL/GenBank/DDBJ databases">
        <title>Complete genome sequence of the Lentzea guizhouensis DHS C013.</title>
        <authorList>
            <person name="Cao C."/>
        </authorList>
    </citation>
    <scope>NUCLEOTIDE SEQUENCE [LARGE SCALE GENOMIC DNA]</scope>
    <source>
        <strain evidence="1 2">DHS C013</strain>
    </source>
</reference>
<evidence type="ECO:0000313" key="2">
    <source>
        <dbReference type="Proteomes" id="UP000093053"/>
    </source>
</evidence>
<dbReference type="KEGG" id="led:BBK82_18220"/>
<protein>
    <submittedName>
        <fullName evidence="1">Uncharacterized protein</fullName>
    </submittedName>
</protein>
<gene>
    <name evidence="1" type="ORF">BBK82_18220</name>
</gene>
<dbReference type="Proteomes" id="UP000093053">
    <property type="component" value="Chromosome"/>
</dbReference>